<dbReference type="Gene3D" id="3.40.190.290">
    <property type="match status" value="1"/>
</dbReference>
<dbReference type="AlphaFoldDB" id="A0A179BL55"/>
<dbReference type="GO" id="GO:0000976">
    <property type="term" value="F:transcription cis-regulatory region binding"/>
    <property type="evidence" value="ECO:0007669"/>
    <property type="project" value="TreeGrafter"/>
</dbReference>
<sequence>MDTELLLTFLTVAQSGGISAAARILHRSQPTITERLQRLSHMVGEPIYIRSGRGIVLTPAGESLISTARRMRDVTDEFEDVVLRRQRLQSGVLRIAATNTVASYFLPQRLVAFQKIYPDIDIHLRGGVIDWKDISIPDWDLFFLEGGMDIEGLPSYYFITPWMQDEIVTIFPEGHPLLQKKIIRLEDLMSYPLIWRERTSGIRRSVEHMFSRELLAPKQSIEVTGVEAVGTAVEAGLGIGFVTAAALKHRKEWRIAARRIPYPDGIKWTLYLARPQSVYQSIAMRQFLSYIDICA</sequence>
<name>A0A179BL55_ACIFR</name>
<evidence type="ECO:0000256" key="3">
    <source>
        <dbReference type="ARBA" id="ARBA00023125"/>
    </source>
</evidence>
<evidence type="ECO:0000256" key="2">
    <source>
        <dbReference type="ARBA" id="ARBA00023015"/>
    </source>
</evidence>
<dbReference type="Pfam" id="PF03466">
    <property type="entry name" value="LysR_substrate"/>
    <property type="match status" value="1"/>
</dbReference>
<dbReference type="PANTHER" id="PTHR30126:SF39">
    <property type="entry name" value="HTH-TYPE TRANSCRIPTIONAL REGULATOR CYSL"/>
    <property type="match status" value="1"/>
</dbReference>
<dbReference type="SUPFAM" id="SSF46785">
    <property type="entry name" value="Winged helix' DNA-binding domain"/>
    <property type="match status" value="1"/>
</dbReference>
<dbReference type="EMBL" id="LVXZ01000050">
    <property type="protein sequence ID" value="OAP92053.1"/>
    <property type="molecule type" value="Genomic_DNA"/>
</dbReference>
<evidence type="ECO:0000313" key="7">
    <source>
        <dbReference type="Proteomes" id="UP000078302"/>
    </source>
</evidence>
<gene>
    <name evidence="6" type="ORF">A4H96_04780</name>
</gene>
<feature type="domain" description="HTH lysR-type" evidence="5">
    <location>
        <begin position="1"/>
        <end position="58"/>
    </location>
</feature>
<dbReference type="OrthoDB" id="5293730at2"/>
<comment type="similarity">
    <text evidence="1">Belongs to the LysR transcriptional regulatory family.</text>
</comment>
<dbReference type="GO" id="GO:0003700">
    <property type="term" value="F:DNA-binding transcription factor activity"/>
    <property type="evidence" value="ECO:0007669"/>
    <property type="project" value="InterPro"/>
</dbReference>
<dbReference type="PROSITE" id="PS50931">
    <property type="entry name" value="HTH_LYSR"/>
    <property type="match status" value="1"/>
</dbReference>
<keyword evidence="4" id="KW-0804">Transcription</keyword>
<keyword evidence="3" id="KW-0238">DNA-binding</keyword>
<keyword evidence="2" id="KW-0805">Transcription regulation</keyword>
<dbReference type="Pfam" id="PF00126">
    <property type="entry name" value="HTH_1"/>
    <property type="match status" value="1"/>
</dbReference>
<dbReference type="InterPro" id="IPR005119">
    <property type="entry name" value="LysR_subst-bd"/>
</dbReference>
<keyword evidence="7" id="KW-1185">Reference proteome</keyword>
<dbReference type="Proteomes" id="UP000078302">
    <property type="component" value="Unassembled WGS sequence"/>
</dbReference>
<organism evidence="6 7">
    <name type="scientific">Acidithiobacillus ferrooxidans</name>
    <name type="common">Thiobacillus ferrooxidans</name>
    <dbReference type="NCBI Taxonomy" id="920"/>
    <lineage>
        <taxon>Bacteria</taxon>
        <taxon>Pseudomonadati</taxon>
        <taxon>Pseudomonadota</taxon>
        <taxon>Acidithiobacillia</taxon>
        <taxon>Acidithiobacillales</taxon>
        <taxon>Acidithiobacillaceae</taxon>
        <taxon>Acidithiobacillus</taxon>
    </lineage>
</organism>
<dbReference type="RefSeq" id="WP_064218533.1">
    <property type="nucleotide sequence ID" value="NZ_LVXZ01000050.1"/>
</dbReference>
<comment type="caution">
    <text evidence="6">The sequence shown here is derived from an EMBL/GenBank/DDBJ whole genome shotgun (WGS) entry which is preliminary data.</text>
</comment>
<dbReference type="PANTHER" id="PTHR30126">
    <property type="entry name" value="HTH-TYPE TRANSCRIPTIONAL REGULATOR"/>
    <property type="match status" value="1"/>
</dbReference>
<dbReference type="Gene3D" id="1.10.10.10">
    <property type="entry name" value="Winged helix-like DNA-binding domain superfamily/Winged helix DNA-binding domain"/>
    <property type="match status" value="1"/>
</dbReference>
<evidence type="ECO:0000256" key="1">
    <source>
        <dbReference type="ARBA" id="ARBA00009437"/>
    </source>
</evidence>
<evidence type="ECO:0000256" key="4">
    <source>
        <dbReference type="ARBA" id="ARBA00023163"/>
    </source>
</evidence>
<accession>A0A179BL55</accession>
<protein>
    <submittedName>
        <fullName evidence="6">LysR family transcriptional regulator</fullName>
    </submittedName>
</protein>
<evidence type="ECO:0000313" key="6">
    <source>
        <dbReference type="EMBL" id="OAP92053.1"/>
    </source>
</evidence>
<reference evidence="6 7" key="1">
    <citation type="submission" date="2016-04" db="EMBL/GenBank/DDBJ databases">
        <title>Acidithiobacillus ferrooxidans genome sequencing and assembly.</title>
        <authorList>
            <person name="Zhou Z."/>
        </authorList>
    </citation>
    <scope>NUCLEOTIDE SEQUENCE [LARGE SCALE GENOMIC DNA]</scope>
    <source>
        <strain evidence="6 7">BY0502</strain>
    </source>
</reference>
<dbReference type="InterPro" id="IPR036390">
    <property type="entry name" value="WH_DNA-bd_sf"/>
</dbReference>
<dbReference type="InterPro" id="IPR036388">
    <property type="entry name" value="WH-like_DNA-bd_sf"/>
</dbReference>
<evidence type="ECO:0000259" key="5">
    <source>
        <dbReference type="PROSITE" id="PS50931"/>
    </source>
</evidence>
<dbReference type="InterPro" id="IPR000847">
    <property type="entry name" value="LysR_HTH_N"/>
</dbReference>
<proteinExistence type="inferred from homology"/>
<dbReference type="SUPFAM" id="SSF53850">
    <property type="entry name" value="Periplasmic binding protein-like II"/>
    <property type="match status" value="1"/>
</dbReference>